<proteinExistence type="predicted"/>
<dbReference type="EMBL" id="JAPDRQ010000323">
    <property type="protein sequence ID" value="KAJ9650639.1"/>
    <property type="molecule type" value="Genomic_DNA"/>
</dbReference>
<reference evidence="1" key="1">
    <citation type="submission" date="2022-10" db="EMBL/GenBank/DDBJ databases">
        <title>Culturing micro-colonial fungi from biological soil crusts in the Mojave desert and describing Neophaeococcomyces mojavensis, and introducing the new genera and species Taxawa tesnikishii.</title>
        <authorList>
            <person name="Kurbessoian T."/>
            <person name="Stajich J.E."/>
        </authorList>
    </citation>
    <scope>NUCLEOTIDE SEQUENCE</scope>
    <source>
        <strain evidence="1">JES_112</strain>
    </source>
</reference>
<sequence>MAASDIQILTIIVPNPQYDQSKSARIINSSLGYTLQISTGFQTLSTNNPNNYDAIEGLFYVPDVSQVAACNATYSQNIPSNVTTAASFPSSQQYPLIAIFPWSSVDCVEAFLTAARADAVRAAITFQPNVTTPPSPGDYSWSLQDTGHWRSDNQYPIYAVSSTLAVQMLTQLGLYSGNMTSAPNGAILASQYDSRDFPRLFTRVNLQNASNVPSLWIFLIIVLAVLLGIVIVASIVMHLVQRRQRSNLQRRLERGEVDLETLGIKKMNVPQEKIDEMPKYTFTADPDVPAAVASPNSNNHSSVEHHPSFSQTTCPICIDDFIPNETTVRELPCKHIFHPECIDLFLRDNSSLCPLCKTSALPAGYCPIKVTNLMVRRERLVRRMRERRRQSVAAAIAQSGGSRPPATRAQAAGLWFQRRLRVGAGTPTASATPPYVTGADRVRSEHQPASQGDVELGPTASTASHAPAPGPGSSFDTRRNTIAVPPEIAARGAAARRAWRRERLARQQDEAYNQQAETARRADVGRPLWRRVVGRIAPGLD</sequence>
<protein>
    <submittedName>
        <fullName evidence="1">Uncharacterized protein</fullName>
    </submittedName>
</protein>
<organism evidence="1 2">
    <name type="scientific">Neophaeococcomyces mojaviensis</name>
    <dbReference type="NCBI Taxonomy" id="3383035"/>
    <lineage>
        <taxon>Eukaryota</taxon>
        <taxon>Fungi</taxon>
        <taxon>Dikarya</taxon>
        <taxon>Ascomycota</taxon>
        <taxon>Pezizomycotina</taxon>
        <taxon>Eurotiomycetes</taxon>
        <taxon>Chaetothyriomycetidae</taxon>
        <taxon>Chaetothyriales</taxon>
        <taxon>Chaetothyriales incertae sedis</taxon>
        <taxon>Neophaeococcomyces</taxon>
    </lineage>
</organism>
<evidence type="ECO:0000313" key="1">
    <source>
        <dbReference type="EMBL" id="KAJ9650639.1"/>
    </source>
</evidence>
<evidence type="ECO:0000313" key="2">
    <source>
        <dbReference type="Proteomes" id="UP001172386"/>
    </source>
</evidence>
<comment type="caution">
    <text evidence="1">The sequence shown here is derived from an EMBL/GenBank/DDBJ whole genome shotgun (WGS) entry which is preliminary data.</text>
</comment>
<name>A0ACC2ZST1_9EURO</name>
<gene>
    <name evidence="1" type="ORF">H2198_010061</name>
</gene>
<dbReference type="Proteomes" id="UP001172386">
    <property type="component" value="Unassembled WGS sequence"/>
</dbReference>
<keyword evidence="2" id="KW-1185">Reference proteome</keyword>
<accession>A0ACC2ZST1</accession>